<keyword evidence="1" id="KW-1133">Transmembrane helix</keyword>
<keyword evidence="1" id="KW-0812">Transmembrane</keyword>
<evidence type="ECO:0000256" key="1">
    <source>
        <dbReference type="SAM" id="Phobius"/>
    </source>
</evidence>
<comment type="caution">
    <text evidence="2">The sequence shown here is derived from an EMBL/GenBank/DDBJ whole genome shotgun (WGS) entry which is preliminary data.</text>
</comment>
<evidence type="ECO:0000313" key="2">
    <source>
        <dbReference type="EMBL" id="KNC25513.1"/>
    </source>
</evidence>
<keyword evidence="1" id="KW-0472">Membrane</keyword>
<sequence>MAGDEAASKESSVSKISNLNTSPCKRKSLPRALGGQDLSNGRCCGCRKCFCRLCIWASLLALAEACKAAAAPNKLSTAAASSSASSSILKESVAVAAVGVEEAGDFTLERFSFFLAPLKGVEVPLCGDKVHDLRRAPPPTLPPPSLPILPFWCFCTLAVVVVILLVSALLTPYRENGGVGGKAANDDVTSFVVFNDFSNVNTSSGSPAAS</sequence>
<protein>
    <submittedName>
        <fullName evidence="2">Uncharacterized protein</fullName>
    </submittedName>
</protein>
<dbReference type="AlphaFoldDB" id="A0A0L0BZS4"/>
<proteinExistence type="predicted"/>
<reference evidence="2 3" key="1">
    <citation type="journal article" date="2015" name="Nat. Commun.">
        <title>Lucilia cuprina genome unlocks parasitic fly biology to underpin future interventions.</title>
        <authorList>
            <person name="Anstead C.A."/>
            <person name="Korhonen P.K."/>
            <person name="Young N.D."/>
            <person name="Hall R.S."/>
            <person name="Jex A.R."/>
            <person name="Murali S.C."/>
            <person name="Hughes D.S."/>
            <person name="Lee S.F."/>
            <person name="Perry T."/>
            <person name="Stroehlein A.J."/>
            <person name="Ansell B.R."/>
            <person name="Breugelmans B."/>
            <person name="Hofmann A."/>
            <person name="Qu J."/>
            <person name="Dugan S."/>
            <person name="Lee S.L."/>
            <person name="Chao H."/>
            <person name="Dinh H."/>
            <person name="Han Y."/>
            <person name="Doddapaneni H.V."/>
            <person name="Worley K.C."/>
            <person name="Muzny D.M."/>
            <person name="Ioannidis P."/>
            <person name="Waterhouse R.M."/>
            <person name="Zdobnov E.M."/>
            <person name="James P.J."/>
            <person name="Bagnall N.H."/>
            <person name="Kotze A.C."/>
            <person name="Gibbs R.A."/>
            <person name="Richards S."/>
            <person name="Batterham P."/>
            <person name="Gasser R.B."/>
        </authorList>
    </citation>
    <scope>NUCLEOTIDE SEQUENCE [LARGE SCALE GENOMIC DNA]</scope>
    <source>
        <strain evidence="2 3">LS</strain>
        <tissue evidence="2">Full body</tissue>
    </source>
</reference>
<keyword evidence="3" id="KW-1185">Reference proteome</keyword>
<dbReference type="Proteomes" id="UP000037069">
    <property type="component" value="Unassembled WGS sequence"/>
</dbReference>
<feature type="transmembrane region" description="Helical" evidence="1">
    <location>
        <begin position="149"/>
        <end position="170"/>
    </location>
</feature>
<organism evidence="2 3">
    <name type="scientific">Lucilia cuprina</name>
    <name type="common">Green bottle fly</name>
    <name type="synonym">Australian sheep blowfly</name>
    <dbReference type="NCBI Taxonomy" id="7375"/>
    <lineage>
        <taxon>Eukaryota</taxon>
        <taxon>Metazoa</taxon>
        <taxon>Ecdysozoa</taxon>
        <taxon>Arthropoda</taxon>
        <taxon>Hexapoda</taxon>
        <taxon>Insecta</taxon>
        <taxon>Pterygota</taxon>
        <taxon>Neoptera</taxon>
        <taxon>Endopterygota</taxon>
        <taxon>Diptera</taxon>
        <taxon>Brachycera</taxon>
        <taxon>Muscomorpha</taxon>
        <taxon>Oestroidea</taxon>
        <taxon>Calliphoridae</taxon>
        <taxon>Luciliinae</taxon>
        <taxon>Lucilia</taxon>
    </lineage>
</organism>
<evidence type="ECO:0000313" key="3">
    <source>
        <dbReference type="Proteomes" id="UP000037069"/>
    </source>
</evidence>
<accession>A0A0L0BZS4</accession>
<gene>
    <name evidence="2" type="ORF">FF38_00894</name>
</gene>
<name>A0A0L0BZS4_LUCCU</name>
<dbReference type="EMBL" id="JRES01001107">
    <property type="protein sequence ID" value="KNC25513.1"/>
    <property type="molecule type" value="Genomic_DNA"/>
</dbReference>